<evidence type="ECO:0000313" key="3">
    <source>
        <dbReference type="Proteomes" id="UP000550508"/>
    </source>
</evidence>
<dbReference type="Pfam" id="PF00583">
    <property type="entry name" value="Acetyltransf_1"/>
    <property type="match status" value="1"/>
</dbReference>
<keyword evidence="2" id="KW-0808">Transferase</keyword>
<sequence>MASEHTDLRWRLMEAGDLASINAMAEVIHPDFPEDDSVFRERMRLYGDGCFVLESPGGALHGYAVTHPWQLYAMPALNSLLVELPTHPSTYYLHDIALMPTARGSGAAARIVAVLAEQARREDLANMSLVSVNNSVGFWEKQGFKTENLPELEAKLKTYSEDARFMVRQLR</sequence>
<comment type="caution">
    <text evidence="2">The sequence shown here is derived from an EMBL/GenBank/DDBJ whole genome shotgun (WGS) entry which is preliminary data.</text>
</comment>
<gene>
    <name evidence="2" type="ORF">HQ945_13905</name>
</gene>
<organism evidence="2 3">
    <name type="scientific">Phyllobacterium pellucidum</name>
    <dbReference type="NCBI Taxonomy" id="2740464"/>
    <lineage>
        <taxon>Bacteria</taxon>
        <taxon>Pseudomonadati</taxon>
        <taxon>Pseudomonadota</taxon>
        <taxon>Alphaproteobacteria</taxon>
        <taxon>Hyphomicrobiales</taxon>
        <taxon>Phyllobacteriaceae</taxon>
        <taxon>Phyllobacterium</taxon>
    </lineage>
</organism>
<dbReference type="GO" id="GO:0016747">
    <property type="term" value="F:acyltransferase activity, transferring groups other than amino-acyl groups"/>
    <property type="evidence" value="ECO:0007669"/>
    <property type="project" value="InterPro"/>
</dbReference>
<dbReference type="Proteomes" id="UP000550508">
    <property type="component" value="Unassembled WGS sequence"/>
</dbReference>
<reference evidence="2 3" key="1">
    <citation type="submission" date="2020-05" db="EMBL/GenBank/DDBJ databases">
        <authorList>
            <person name="Kim M.K."/>
        </authorList>
    </citation>
    <scope>NUCLEOTIDE SEQUENCE [LARGE SCALE GENOMIC DNA]</scope>
    <source>
        <strain evidence="2 3">BT25</strain>
    </source>
</reference>
<dbReference type="SUPFAM" id="SSF55729">
    <property type="entry name" value="Acyl-CoA N-acyltransferases (Nat)"/>
    <property type="match status" value="1"/>
</dbReference>
<dbReference type="Gene3D" id="3.40.630.30">
    <property type="match status" value="1"/>
</dbReference>
<dbReference type="PROSITE" id="PS51186">
    <property type="entry name" value="GNAT"/>
    <property type="match status" value="1"/>
</dbReference>
<evidence type="ECO:0000313" key="2">
    <source>
        <dbReference type="EMBL" id="NTS32350.1"/>
    </source>
</evidence>
<feature type="domain" description="N-acetyltransferase" evidence="1">
    <location>
        <begin position="8"/>
        <end position="171"/>
    </location>
</feature>
<evidence type="ECO:0000259" key="1">
    <source>
        <dbReference type="PROSITE" id="PS51186"/>
    </source>
</evidence>
<dbReference type="CDD" id="cd04301">
    <property type="entry name" value="NAT_SF"/>
    <property type="match status" value="1"/>
</dbReference>
<name>A0A849VWL9_9HYPH</name>
<dbReference type="InterPro" id="IPR000182">
    <property type="entry name" value="GNAT_dom"/>
</dbReference>
<dbReference type="InterPro" id="IPR016181">
    <property type="entry name" value="Acyl_CoA_acyltransferase"/>
</dbReference>
<dbReference type="EMBL" id="JABUMX010000003">
    <property type="protein sequence ID" value="NTS32350.1"/>
    <property type="molecule type" value="Genomic_DNA"/>
</dbReference>
<proteinExistence type="predicted"/>
<dbReference type="AlphaFoldDB" id="A0A849VWL9"/>
<keyword evidence="3" id="KW-1185">Reference proteome</keyword>
<dbReference type="RefSeq" id="WP_174208201.1">
    <property type="nucleotide sequence ID" value="NZ_JABUMX010000003.1"/>
</dbReference>
<protein>
    <submittedName>
        <fullName evidence="2">GNAT family N-acetyltransferase</fullName>
    </submittedName>
</protein>
<accession>A0A849VWL9</accession>